<name>A0A8J2PRV9_9HEXA</name>
<comment type="caution">
    <text evidence="1">The sequence shown here is derived from an EMBL/GenBank/DDBJ whole genome shotgun (WGS) entry which is preliminary data.</text>
</comment>
<keyword evidence="2" id="KW-1185">Reference proteome</keyword>
<dbReference type="EMBL" id="CAJVCH010559941">
    <property type="protein sequence ID" value="CAG7831314.1"/>
    <property type="molecule type" value="Genomic_DNA"/>
</dbReference>
<organism evidence="1 2">
    <name type="scientific">Allacma fusca</name>
    <dbReference type="NCBI Taxonomy" id="39272"/>
    <lineage>
        <taxon>Eukaryota</taxon>
        <taxon>Metazoa</taxon>
        <taxon>Ecdysozoa</taxon>
        <taxon>Arthropoda</taxon>
        <taxon>Hexapoda</taxon>
        <taxon>Collembola</taxon>
        <taxon>Symphypleona</taxon>
        <taxon>Sminthuridae</taxon>
        <taxon>Allacma</taxon>
    </lineage>
</organism>
<proteinExistence type="predicted"/>
<protein>
    <submittedName>
        <fullName evidence="1">Uncharacterized protein</fullName>
    </submittedName>
</protein>
<sequence length="157" mass="18111">MKANIKAFIKAVQEFYFYMNHPNSTQMFFQSINPNGGFLQIFTDPIKFYSDQPESTYGLPYMNILLQRNTISKVKLFTLDINIDAASIEDGLLLQILLYHLFDQSYPESRKQEFKVLEAFIFGKKPTDLSDNIKSYVENVSAMLSETPTIDSIKHSD</sequence>
<reference evidence="1" key="1">
    <citation type="submission" date="2021-06" db="EMBL/GenBank/DDBJ databases">
        <authorList>
            <person name="Hodson N. C."/>
            <person name="Mongue J. A."/>
            <person name="Jaron S. K."/>
        </authorList>
    </citation>
    <scope>NUCLEOTIDE SEQUENCE</scope>
</reference>
<evidence type="ECO:0000313" key="1">
    <source>
        <dbReference type="EMBL" id="CAG7831314.1"/>
    </source>
</evidence>
<evidence type="ECO:0000313" key="2">
    <source>
        <dbReference type="Proteomes" id="UP000708208"/>
    </source>
</evidence>
<gene>
    <name evidence="1" type="ORF">AFUS01_LOCUS41062</name>
</gene>
<dbReference type="AlphaFoldDB" id="A0A8J2PRV9"/>
<dbReference type="Proteomes" id="UP000708208">
    <property type="component" value="Unassembled WGS sequence"/>
</dbReference>
<accession>A0A8J2PRV9</accession>